<evidence type="ECO:0008006" key="10">
    <source>
        <dbReference type="Google" id="ProtNLM"/>
    </source>
</evidence>
<organism evidence="9">
    <name type="scientific">Eucalyptus grandis</name>
    <name type="common">Flooded gum</name>
    <dbReference type="NCBI Taxonomy" id="71139"/>
    <lineage>
        <taxon>Eukaryota</taxon>
        <taxon>Viridiplantae</taxon>
        <taxon>Streptophyta</taxon>
        <taxon>Embryophyta</taxon>
        <taxon>Tracheophyta</taxon>
        <taxon>Spermatophyta</taxon>
        <taxon>Magnoliopsida</taxon>
        <taxon>eudicotyledons</taxon>
        <taxon>Gunneridae</taxon>
        <taxon>Pentapetalae</taxon>
        <taxon>rosids</taxon>
        <taxon>malvids</taxon>
        <taxon>Myrtales</taxon>
        <taxon>Myrtaceae</taxon>
        <taxon>Myrtoideae</taxon>
        <taxon>Eucalypteae</taxon>
        <taxon>Eucalyptus</taxon>
    </lineage>
</organism>
<feature type="binding site" description="axial binding residue" evidence="8">
    <location>
        <position position="312"/>
    </location>
    <ligand>
        <name>heme</name>
        <dbReference type="ChEBI" id="CHEBI:30413"/>
    </ligand>
    <ligandPart>
        <name>Fe</name>
        <dbReference type="ChEBI" id="CHEBI:18248"/>
    </ligandPart>
</feature>
<keyword evidence="5" id="KW-0560">Oxidoreductase</keyword>
<dbReference type="EMBL" id="KK198754">
    <property type="protein sequence ID" value="KCW83247.1"/>
    <property type="molecule type" value="Genomic_DNA"/>
</dbReference>
<dbReference type="GO" id="GO:0016705">
    <property type="term" value="F:oxidoreductase activity, acting on paired donors, with incorporation or reduction of molecular oxygen"/>
    <property type="evidence" value="ECO:0007669"/>
    <property type="project" value="InterPro"/>
</dbReference>
<evidence type="ECO:0000256" key="2">
    <source>
        <dbReference type="ARBA" id="ARBA00010617"/>
    </source>
</evidence>
<keyword evidence="4 8" id="KW-0479">Metal-binding</keyword>
<dbReference type="Gene3D" id="1.10.630.10">
    <property type="entry name" value="Cytochrome P450"/>
    <property type="match status" value="1"/>
</dbReference>
<dbReference type="AlphaFoldDB" id="A0A059CY08"/>
<dbReference type="PANTHER" id="PTHR47955">
    <property type="entry name" value="CYTOCHROME P450 FAMILY 71 PROTEIN"/>
    <property type="match status" value="1"/>
</dbReference>
<evidence type="ECO:0000256" key="1">
    <source>
        <dbReference type="ARBA" id="ARBA00001971"/>
    </source>
</evidence>
<dbReference type="InterPro" id="IPR002401">
    <property type="entry name" value="Cyt_P450_E_grp-I"/>
</dbReference>
<dbReference type="InterPro" id="IPR001128">
    <property type="entry name" value="Cyt_P450"/>
</dbReference>
<dbReference type="InParanoid" id="A0A059CY08"/>
<gene>
    <name evidence="9" type="ORF">EUGRSUZ_B00187</name>
</gene>
<dbReference type="SUPFAM" id="SSF48264">
    <property type="entry name" value="Cytochrome P450"/>
    <property type="match status" value="1"/>
</dbReference>
<keyword evidence="3 8" id="KW-0349">Heme</keyword>
<dbReference type="Pfam" id="PF00067">
    <property type="entry name" value="p450"/>
    <property type="match status" value="1"/>
</dbReference>
<protein>
    <recommendedName>
        <fullName evidence="10">Cytochrome P450</fullName>
    </recommendedName>
</protein>
<keyword evidence="7" id="KW-0503">Monooxygenase</keyword>
<dbReference type="PANTHER" id="PTHR47955:SF19">
    <property type="entry name" value="CYTOCHROME P450 71A9-LIKE ISOFORM X1"/>
    <property type="match status" value="1"/>
</dbReference>
<reference evidence="9" key="1">
    <citation type="submission" date="2013-07" db="EMBL/GenBank/DDBJ databases">
        <title>The genome of Eucalyptus grandis.</title>
        <authorList>
            <person name="Schmutz J."/>
            <person name="Hayes R."/>
            <person name="Myburg A."/>
            <person name="Tuskan G."/>
            <person name="Grattapaglia D."/>
            <person name="Rokhsar D.S."/>
        </authorList>
    </citation>
    <scope>NUCLEOTIDE SEQUENCE</scope>
    <source>
        <tissue evidence="9">Leaf extractions</tissue>
    </source>
</reference>
<evidence type="ECO:0000256" key="7">
    <source>
        <dbReference type="ARBA" id="ARBA00023033"/>
    </source>
</evidence>
<dbReference type="OMA" id="SATSTSX"/>
<comment type="similarity">
    <text evidence="2">Belongs to the cytochrome P450 family.</text>
</comment>
<keyword evidence="6 8" id="KW-0408">Iron</keyword>
<proteinExistence type="inferred from homology"/>
<dbReference type="GO" id="GO:0004497">
    <property type="term" value="F:monooxygenase activity"/>
    <property type="evidence" value="ECO:0007669"/>
    <property type="project" value="UniProtKB-KW"/>
</dbReference>
<dbReference type="CDD" id="cd11072">
    <property type="entry name" value="CYP71-like"/>
    <property type="match status" value="1"/>
</dbReference>
<evidence type="ECO:0000256" key="4">
    <source>
        <dbReference type="ARBA" id="ARBA00022723"/>
    </source>
</evidence>
<evidence type="ECO:0000256" key="8">
    <source>
        <dbReference type="PIRSR" id="PIRSR602401-1"/>
    </source>
</evidence>
<dbReference type="GO" id="GO:0005506">
    <property type="term" value="F:iron ion binding"/>
    <property type="evidence" value="ECO:0007669"/>
    <property type="project" value="InterPro"/>
</dbReference>
<dbReference type="PRINTS" id="PR00463">
    <property type="entry name" value="EP450I"/>
</dbReference>
<evidence type="ECO:0000313" key="9">
    <source>
        <dbReference type="EMBL" id="KCW83247.1"/>
    </source>
</evidence>
<dbReference type="Gramene" id="KCW83247">
    <property type="protein sequence ID" value="KCW83247"/>
    <property type="gene ID" value="EUGRSUZ_B00187"/>
</dbReference>
<evidence type="ECO:0000256" key="6">
    <source>
        <dbReference type="ARBA" id="ARBA00023004"/>
    </source>
</evidence>
<comment type="cofactor">
    <cofactor evidence="1 8">
        <name>heme</name>
        <dbReference type="ChEBI" id="CHEBI:30413"/>
    </cofactor>
</comment>
<accession>A0A059CY08</accession>
<dbReference type="InterPro" id="IPR036396">
    <property type="entry name" value="Cyt_P450_sf"/>
</dbReference>
<dbReference type="PRINTS" id="PR00385">
    <property type="entry name" value="P450"/>
</dbReference>
<sequence>MPTVVVSSARMAKEVMTTHDLALSSRPQIFSAKHLFYDCTDVVFSPYGAYWRHIRRICILELLSAKRVQSYSHVRVEEVARRRGLRQAWVSKDAGGEYQEFLGGFSIGDFFPSMEFIHSLTGMKSRLQHTFQRFDNLFDEILRDHRKENKATELHKYLVDVLLDILKNGYGDMPLTRDNVKAIILDMFAAGTDATFITLDWGMTELVINQKATERAQAEVRSVVGERKFVQETDLPQLQYLKAVINEIFRLYPPAPVKTRFFVNAWSIGWDPESWVDPESFQPERFLNENSDFDFKGQDFELIPFGAGRRSCPVIAFGNASVELALAQLLHSFNWELPDGIQPKDLDMTEVFAITMHRIANLMVAVKPRFS</sequence>
<name>A0A059CY08_EUCGR</name>
<dbReference type="GO" id="GO:0020037">
    <property type="term" value="F:heme binding"/>
    <property type="evidence" value="ECO:0007669"/>
    <property type="project" value="InterPro"/>
</dbReference>
<evidence type="ECO:0000256" key="5">
    <source>
        <dbReference type="ARBA" id="ARBA00023002"/>
    </source>
</evidence>
<evidence type="ECO:0000256" key="3">
    <source>
        <dbReference type="ARBA" id="ARBA00022617"/>
    </source>
</evidence>